<dbReference type="InterPro" id="IPR002563">
    <property type="entry name" value="Flavin_Rdtase-like_dom"/>
</dbReference>
<dbReference type="AlphaFoldDB" id="A0A6J7LGF9"/>
<dbReference type="GO" id="GO:0042602">
    <property type="term" value="F:riboflavin reductase (NADPH) activity"/>
    <property type="evidence" value="ECO:0007669"/>
    <property type="project" value="TreeGrafter"/>
</dbReference>
<accession>A0A6J7LGF9</accession>
<sequence length="386" mass="42003">MPEFNDTTFRAVLGHYPTGVALVTAIGSDGSPVGMIVGSFTSVSMDPPLVAYLPTTGSRIFAKLREAETFCINVLSAQQEVTCRKFASRAEDKWDGVAWELSPGGAPIIEGVLAWIECTTDSITEAGDHYLVVGRVRCLDIHRPATPLLFFQGAYGRFTMSSVIAPSSPELVAATRLAERVRDRVETLSGQLGVVCDILAPIGCDLAYVGVVASVTDTRPEPVLGWRIPLMTPFGEQYIAYAHETAIDRWMDRGGVVEDTERSLLRDQLEAARARGWSMSKLPPSREGSFVEIMREYANGDLTPARERELRRLIEEFRLDYETGDVDEDAHYAPFTLAAPVIGPDGAPVLVVRLIGLPESASGSQIHAWAKELTTCTTELAGILTA</sequence>
<dbReference type="SUPFAM" id="SSF55781">
    <property type="entry name" value="GAF domain-like"/>
    <property type="match status" value="1"/>
</dbReference>
<proteinExistence type="inferred from homology"/>
<dbReference type="InterPro" id="IPR050268">
    <property type="entry name" value="NADH-dep_flavin_reductase"/>
</dbReference>
<dbReference type="SUPFAM" id="SSF50475">
    <property type="entry name" value="FMN-binding split barrel"/>
    <property type="match status" value="1"/>
</dbReference>
<keyword evidence="2" id="KW-0560">Oxidoreductase</keyword>
<dbReference type="InterPro" id="IPR012349">
    <property type="entry name" value="Split_barrel_FMN-bd"/>
</dbReference>
<dbReference type="EMBL" id="CAFBNE010000116">
    <property type="protein sequence ID" value="CAB4965853.1"/>
    <property type="molecule type" value="Genomic_DNA"/>
</dbReference>
<dbReference type="InterPro" id="IPR029016">
    <property type="entry name" value="GAF-like_dom_sf"/>
</dbReference>
<reference evidence="4" key="1">
    <citation type="submission" date="2020-05" db="EMBL/GenBank/DDBJ databases">
        <authorList>
            <person name="Chiriac C."/>
            <person name="Salcher M."/>
            <person name="Ghai R."/>
            <person name="Kavagutti S V."/>
        </authorList>
    </citation>
    <scope>NUCLEOTIDE SEQUENCE</scope>
</reference>
<evidence type="ECO:0000259" key="3">
    <source>
        <dbReference type="SMART" id="SM00903"/>
    </source>
</evidence>
<name>A0A6J7LGF9_9ZZZZ</name>
<comment type="similarity">
    <text evidence="1">Belongs to the non-flavoprotein flavin reductase family.</text>
</comment>
<dbReference type="GO" id="GO:0010181">
    <property type="term" value="F:FMN binding"/>
    <property type="evidence" value="ECO:0007669"/>
    <property type="project" value="InterPro"/>
</dbReference>
<dbReference type="PANTHER" id="PTHR30466">
    <property type="entry name" value="FLAVIN REDUCTASE"/>
    <property type="match status" value="1"/>
</dbReference>
<evidence type="ECO:0000256" key="2">
    <source>
        <dbReference type="ARBA" id="ARBA00023002"/>
    </source>
</evidence>
<evidence type="ECO:0000313" key="4">
    <source>
        <dbReference type="EMBL" id="CAB4965853.1"/>
    </source>
</evidence>
<dbReference type="Gene3D" id="2.30.110.10">
    <property type="entry name" value="Electron Transport, Fmn-binding Protein, Chain A"/>
    <property type="match status" value="1"/>
</dbReference>
<dbReference type="Gene3D" id="3.30.450.40">
    <property type="match status" value="1"/>
</dbReference>
<dbReference type="PANTHER" id="PTHR30466:SF11">
    <property type="entry name" value="FLAVIN-DEPENDENT MONOOXYGENASE, REDUCTASE SUBUNIT HSAB"/>
    <property type="match status" value="1"/>
</dbReference>
<dbReference type="Pfam" id="PF01613">
    <property type="entry name" value="Flavin_Reduct"/>
    <property type="match status" value="1"/>
</dbReference>
<organism evidence="4">
    <name type="scientific">freshwater metagenome</name>
    <dbReference type="NCBI Taxonomy" id="449393"/>
    <lineage>
        <taxon>unclassified sequences</taxon>
        <taxon>metagenomes</taxon>
        <taxon>ecological metagenomes</taxon>
    </lineage>
</organism>
<protein>
    <submittedName>
        <fullName evidence="4">Unannotated protein</fullName>
    </submittedName>
</protein>
<dbReference type="SMART" id="SM00903">
    <property type="entry name" value="Flavin_Reduct"/>
    <property type="match status" value="1"/>
</dbReference>
<feature type="domain" description="Flavin reductase like" evidence="3">
    <location>
        <begin position="13"/>
        <end position="157"/>
    </location>
</feature>
<gene>
    <name evidence="4" type="ORF">UFOPK3772_02720</name>
</gene>
<evidence type="ECO:0000256" key="1">
    <source>
        <dbReference type="ARBA" id="ARBA00008898"/>
    </source>
</evidence>